<sequence>MRSLVVAGIGGLVIGHALWLAAISLAIDTTSVSSWVLAVSGAVLIVAVLAGLLGKRYHRRQADAKAWFLWCLPVAPVLFTVIVLGVTYL</sequence>
<gene>
    <name evidence="2" type="ORF">BEL07_16100</name>
</gene>
<organism evidence="2 3">
    <name type="scientific">Mycolicibacterium grossiae</name>
    <dbReference type="NCBI Taxonomy" id="1552759"/>
    <lineage>
        <taxon>Bacteria</taxon>
        <taxon>Bacillati</taxon>
        <taxon>Actinomycetota</taxon>
        <taxon>Actinomycetes</taxon>
        <taxon>Mycobacteriales</taxon>
        <taxon>Mycobacteriaceae</taxon>
        <taxon>Mycolicibacterium</taxon>
    </lineage>
</organism>
<comment type="caution">
    <text evidence="2">The sequence shown here is derived from an EMBL/GenBank/DDBJ whole genome shotgun (WGS) entry which is preliminary data.</text>
</comment>
<dbReference type="AlphaFoldDB" id="A0A1E8Q2H6"/>
<keyword evidence="1" id="KW-0472">Membrane</keyword>
<evidence type="ECO:0000313" key="2">
    <source>
        <dbReference type="EMBL" id="OFJ52752.1"/>
    </source>
</evidence>
<keyword evidence="1" id="KW-1133">Transmembrane helix</keyword>
<evidence type="ECO:0000256" key="1">
    <source>
        <dbReference type="SAM" id="Phobius"/>
    </source>
</evidence>
<dbReference type="EMBL" id="MCHX01000035">
    <property type="protein sequence ID" value="OFJ52752.1"/>
    <property type="molecule type" value="Genomic_DNA"/>
</dbReference>
<protein>
    <submittedName>
        <fullName evidence="2">Uncharacterized protein</fullName>
    </submittedName>
</protein>
<accession>A0A1E8Q2H6</accession>
<dbReference type="RefSeq" id="WP_070354114.1">
    <property type="nucleotide sequence ID" value="NZ_CP043474.1"/>
</dbReference>
<reference evidence="2 3" key="1">
    <citation type="submission" date="2016-09" db="EMBL/GenBank/DDBJ databases">
        <title>genome sequence of Mycobacterium sp. 739 SCH.</title>
        <authorList>
            <person name="Greninger A.L."/>
            <person name="Qin X."/>
            <person name="Jerome K."/>
            <person name="Vora S."/>
            <person name="Quinn K."/>
        </authorList>
    </citation>
    <scope>NUCLEOTIDE SEQUENCE [LARGE SCALE GENOMIC DNA]</scope>
    <source>
        <strain evidence="2 3">SCH</strain>
    </source>
</reference>
<feature type="transmembrane region" description="Helical" evidence="1">
    <location>
        <begin position="36"/>
        <end position="54"/>
    </location>
</feature>
<keyword evidence="3" id="KW-1185">Reference proteome</keyword>
<feature type="transmembrane region" description="Helical" evidence="1">
    <location>
        <begin position="66"/>
        <end position="88"/>
    </location>
</feature>
<keyword evidence="1" id="KW-0812">Transmembrane</keyword>
<dbReference type="Proteomes" id="UP000178953">
    <property type="component" value="Unassembled WGS sequence"/>
</dbReference>
<dbReference type="OrthoDB" id="4629731at2"/>
<evidence type="ECO:0000313" key="3">
    <source>
        <dbReference type="Proteomes" id="UP000178953"/>
    </source>
</evidence>
<proteinExistence type="predicted"/>
<name>A0A1E8Q2H6_9MYCO</name>